<dbReference type="PROSITE" id="PS50878">
    <property type="entry name" value="RT_POL"/>
    <property type="match status" value="1"/>
</dbReference>
<dbReference type="GO" id="GO:0003964">
    <property type="term" value="F:RNA-directed DNA polymerase activity"/>
    <property type="evidence" value="ECO:0007669"/>
    <property type="project" value="UniProtKB-KW"/>
</dbReference>
<dbReference type="Pfam" id="PF08388">
    <property type="entry name" value="GIIM"/>
    <property type="match status" value="1"/>
</dbReference>
<dbReference type="Gene3D" id="3.30.70.270">
    <property type="match status" value="1"/>
</dbReference>
<protein>
    <submittedName>
        <fullName evidence="4">Group II intron reverse transcriptase/maturase</fullName>
        <ecNumber evidence="4">2.7.7.49</ecNumber>
    </submittedName>
</protein>
<dbReference type="KEGG" id="bcop:JD108_02915"/>
<evidence type="ECO:0000313" key="12">
    <source>
        <dbReference type="Proteomes" id="UP000595847"/>
    </source>
</evidence>
<dbReference type="Proteomes" id="UP000677234">
    <property type="component" value="Chromosome"/>
</dbReference>
<dbReference type="KEGG" id="bcop:JD108_17685"/>
<dbReference type="InterPro" id="IPR030931">
    <property type="entry name" value="Group_II_RT_mat"/>
</dbReference>
<evidence type="ECO:0000313" key="9">
    <source>
        <dbReference type="EMBL" id="QUO41267.1"/>
    </source>
</evidence>
<dbReference type="EC" id="2.7.7.49" evidence="4"/>
<dbReference type="Proteomes" id="UP000595847">
    <property type="component" value="Chromosome"/>
</dbReference>
<proteinExistence type="predicted"/>
<evidence type="ECO:0000313" key="7">
    <source>
        <dbReference type="EMBL" id="QUO40400.1"/>
    </source>
</evidence>
<dbReference type="CDD" id="cd01651">
    <property type="entry name" value="RT_G2_intron"/>
    <property type="match status" value="1"/>
</dbReference>
<dbReference type="InterPro" id="IPR051083">
    <property type="entry name" value="GrpII_Intron_Splice-Mob/Def"/>
</dbReference>
<accession>A0A7T5EKA0</accession>
<dbReference type="InterPro" id="IPR013597">
    <property type="entry name" value="Mat_intron_G2"/>
</dbReference>
<dbReference type="InterPro" id="IPR043502">
    <property type="entry name" value="DNA/RNA_pol_sf"/>
</dbReference>
<feature type="domain" description="Reverse transcriptase" evidence="1">
    <location>
        <begin position="83"/>
        <end position="314"/>
    </location>
</feature>
<name>A0A7T5EKA0_9BACL</name>
<evidence type="ECO:0000259" key="1">
    <source>
        <dbReference type="PROSITE" id="PS50878"/>
    </source>
</evidence>
<dbReference type="Pfam" id="PF00078">
    <property type="entry name" value="RVT_1"/>
    <property type="match status" value="1"/>
</dbReference>
<sequence>MNASKLANYTDAKARQLWTTLYLCAKENPKRRFHALYDKVYRPDILAEAWRRVRANKGSGGVDGQTIERIVHEYGESKFLNEIYLDLKRKRYHPAPVRRTYIPKADGKQRPLGIPTIRDRVVQMATKMVIEPIFEADFKDCSYGFRPKRNAHQAIAQIRKASKQAYWVVDVDIKGYFDNINQEKLMKLVEQRISDRRVLKLIRKWLQAGVMEGVQFHETDWGTPQGGVISPLLANIYLNYMDTIWEKQFSHLGKLVRYADDFVVMCKTKKDALESIQVIKAIMSKLDLTLSKEKSRLINIWDNTAGFDFLGFHHRKFPVLIKGGKRIYVMSHIPSKKAMKEMRRKIKMYTEPRSKLYWPLHEVVQGLNRKLKGFKNYYSISTIAARWLNRIDWYVIERLTLFVNKKRNVRNKHSRVGEVMKATRGSLVKLAGEDYRMPKKEEHRKAV</sequence>
<dbReference type="EMBL" id="CP073708">
    <property type="protein sequence ID" value="QUO40400.1"/>
    <property type="molecule type" value="Genomic_DNA"/>
</dbReference>
<evidence type="ECO:0000313" key="10">
    <source>
        <dbReference type="EMBL" id="QUO42006.1"/>
    </source>
</evidence>
<evidence type="ECO:0000313" key="4">
    <source>
        <dbReference type="EMBL" id="QQE74184.1"/>
    </source>
</evidence>
<dbReference type="EMBL" id="CP066308">
    <property type="protein sequence ID" value="QQE73319.1"/>
    <property type="molecule type" value="Genomic_DNA"/>
</dbReference>
<dbReference type="NCBIfam" id="TIGR04416">
    <property type="entry name" value="group_II_RT_mat"/>
    <property type="match status" value="1"/>
</dbReference>
<dbReference type="EMBL" id="CP073708">
    <property type="protein sequence ID" value="QUO42006.1"/>
    <property type="molecule type" value="Genomic_DNA"/>
</dbReference>
<keyword evidence="4" id="KW-0808">Transferase</keyword>
<evidence type="ECO:0000313" key="2">
    <source>
        <dbReference type="EMBL" id="QQE73319.1"/>
    </source>
</evidence>
<evidence type="ECO:0000313" key="3">
    <source>
        <dbReference type="EMBL" id="QQE73695.1"/>
    </source>
</evidence>
<organism evidence="4 12">
    <name type="scientific">Brevibacillus composti</name>
    <dbReference type="NCBI Taxonomy" id="2796470"/>
    <lineage>
        <taxon>Bacteria</taxon>
        <taxon>Bacillati</taxon>
        <taxon>Bacillota</taxon>
        <taxon>Bacilli</taxon>
        <taxon>Bacillales</taxon>
        <taxon>Paenibacillaceae</taxon>
        <taxon>Brevibacillus</taxon>
    </lineage>
</organism>
<dbReference type="PANTHER" id="PTHR34047">
    <property type="entry name" value="NUCLEAR INTRON MATURASE 1, MITOCHONDRIAL-RELATED"/>
    <property type="match status" value="1"/>
</dbReference>
<dbReference type="KEGG" id="bcop:JD108_05615"/>
<evidence type="ECO:0000313" key="5">
    <source>
        <dbReference type="EMBL" id="QQE74921.1"/>
    </source>
</evidence>
<evidence type="ECO:0000313" key="8">
    <source>
        <dbReference type="EMBL" id="QUO40778.1"/>
    </source>
</evidence>
<dbReference type="SUPFAM" id="SSF56672">
    <property type="entry name" value="DNA/RNA polymerases"/>
    <property type="match status" value="1"/>
</dbReference>
<reference evidence="4 12" key="1">
    <citation type="submission" date="2020-12" db="EMBL/GenBank/DDBJ databases">
        <title>strain FJAT-54423T represents a novel species of the genus Brevibacillus.</title>
        <authorList>
            <person name="Tang R."/>
        </authorList>
    </citation>
    <scope>NUCLEOTIDE SEQUENCE [LARGE SCALE GENOMIC DNA]</scope>
    <source>
        <strain evidence="4 12">FJAT-54423</strain>
    </source>
</reference>
<dbReference type="EMBL" id="CP066308">
    <property type="protein sequence ID" value="QQE74921.1"/>
    <property type="molecule type" value="Genomic_DNA"/>
</dbReference>
<dbReference type="EMBL" id="CP066308">
    <property type="protein sequence ID" value="QQE75397.1"/>
    <property type="molecule type" value="Genomic_DNA"/>
</dbReference>
<evidence type="ECO:0000313" key="13">
    <source>
        <dbReference type="Proteomes" id="UP000677234"/>
    </source>
</evidence>
<dbReference type="EMBL" id="CP073708">
    <property type="protein sequence ID" value="QUO40778.1"/>
    <property type="molecule type" value="Genomic_DNA"/>
</dbReference>
<dbReference type="AlphaFoldDB" id="A0A7T5EKA0"/>
<dbReference type="EMBL" id="CP066308">
    <property type="protein sequence ID" value="QQE73695.1"/>
    <property type="molecule type" value="Genomic_DNA"/>
</dbReference>
<keyword evidence="4" id="KW-0548">Nucleotidyltransferase</keyword>
<keyword evidence="13" id="KW-1185">Reference proteome</keyword>
<evidence type="ECO:0000313" key="11">
    <source>
        <dbReference type="EMBL" id="QUO42423.1"/>
    </source>
</evidence>
<dbReference type="EMBL" id="CP073708">
    <property type="protein sequence ID" value="QUO41267.1"/>
    <property type="molecule type" value="Genomic_DNA"/>
</dbReference>
<dbReference type="RefSeq" id="WP_198826945.1">
    <property type="nucleotide sequence ID" value="NZ_CP066308.1"/>
</dbReference>
<evidence type="ECO:0000313" key="6">
    <source>
        <dbReference type="EMBL" id="QQE75397.1"/>
    </source>
</evidence>
<keyword evidence="4" id="KW-0695">RNA-directed DNA polymerase</keyword>
<dbReference type="PANTHER" id="PTHR34047:SF8">
    <property type="entry name" value="PROTEIN YKFC"/>
    <property type="match status" value="1"/>
</dbReference>
<dbReference type="KEGG" id="bcop:JD108_20525"/>
<dbReference type="InterPro" id="IPR000477">
    <property type="entry name" value="RT_dom"/>
</dbReference>
<dbReference type="EMBL" id="CP073708">
    <property type="protein sequence ID" value="QUO42423.1"/>
    <property type="molecule type" value="Genomic_DNA"/>
</dbReference>
<dbReference type="KEGG" id="bcop:JD108_15610"/>
<dbReference type="InterPro" id="IPR043128">
    <property type="entry name" value="Rev_trsase/Diguanyl_cyclase"/>
</dbReference>
<reference evidence="7" key="2">
    <citation type="submission" date="2021-04" db="EMBL/GenBank/DDBJ databases">
        <title>Brevibacillus composti FJAT-54423, complete genome.</title>
        <authorList>
            <person name="Tang R."/>
        </authorList>
    </citation>
    <scope>NUCLEOTIDE SEQUENCE</scope>
    <source>
        <strain evidence="7">FJAT-54424</strain>
    </source>
</reference>
<dbReference type="EMBL" id="CP066308">
    <property type="protein sequence ID" value="QQE74184.1"/>
    <property type="molecule type" value="Genomic_DNA"/>
</dbReference>
<gene>
    <name evidence="4" type="primary">ltrA</name>
    <name evidence="5" type="ORF">JD108_02915</name>
    <name evidence="6" type="ORF">JD108_05615</name>
    <name evidence="2" type="ORF">JD108_15610</name>
    <name evidence="3" type="ORF">JD108_17685</name>
    <name evidence="4" type="ORF">JD108_20525</name>
    <name evidence="10" type="ORF">KDJ56_02920</name>
    <name evidence="11" type="ORF">KDJ56_05295</name>
    <name evidence="7" type="ORF">KDJ56_15555</name>
    <name evidence="8" type="ORF">KDJ56_17625</name>
    <name evidence="9" type="ORF">KDJ56_20460</name>
</gene>